<reference evidence="2 3" key="1">
    <citation type="submission" date="2021-04" db="EMBL/GenBank/DDBJ databases">
        <authorList>
            <person name="Pira H."/>
            <person name="Risdian C."/>
            <person name="Wink J."/>
        </authorList>
    </citation>
    <scope>NUCLEOTIDE SEQUENCE [LARGE SCALE GENOMIC DNA]</scope>
    <source>
        <strain evidence="2 3">WH53</strain>
    </source>
</reference>
<name>A0ABS5ZED4_9GAMM</name>
<comment type="caution">
    <text evidence="2">The sequence shown here is derived from an EMBL/GenBank/DDBJ whole genome shotgun (WGS) entry which is preliminary data.</text>
</comment>
<dbReference type="RefSeq" id="WP_215820663.1">
    <property type="nucleotide sequence ID" value="NZ_JAGSOY010000038.1"/>
</dbReference>
<evidence type="ECO:0000313" key="2">
    <source>
        <dbReference type="EMBL" id="MBU2712434.1"/>
    </source>
</evidence>
<sequence length="270" mass="31738">MLQPQILIFPMFVGLLWTTNVSYVYAKEVKICDDDVEYPPYTYYERINNKVSKKIIGITNDTLTVVFEALNLNYHIDHIPWKRCLFEVAKFNKRKRYEMFSTGSYTLERAEKYYVTSPFSEIYPAVFYSNAHFTADINVDNIEILQKFDSVCGVLGYFYKEYGLTRESDFIRVPTIIAGFKMLESNRCQIMPLAIQVGYGLKLIEKHNVPETIRAARIKVIKSETLHFFISKKSPRAFELYTKINHELLRLKYEGVLDEIHAKYETLYTQ</sequence>
<proteinExistence type="predicted"/>
<gene>
    <name evidence="2" type="ORF">KCG35_15310</name>
</gene>
<dbReference type="EMBL" id="JAGSOY010000038">
    <property type="protein sequence ID" value="MBU2712434.1"/>
    <property type="molecule type" value="Genomic_DNA"/>
</dbReference>
<dbReference type="Gene3D" id="3.40.190.10">
    <property type="entry name" value="Periplasmic binding protein-like II"/>
    <property type="match status" value="2"/>
</dbReference>
<evidence type="ECO:0000259" key="1">
    <source>
        <dbReference type="Pfam" id="PF00497"/>
    </source>
</evidence>
<organism evidence="2 3">
    <name type="scientific">Zooshikella harenae</name>
    <dbReference type="NCBI Taxonomy" id="2827238"/>
    <lineage>
        <taxon>Bacteria</taxon>
        <taxon>Pseudomonadati</taxon>
        <taxon>Pseudomonadota</taxon>
        <taxon>Gammaproteobacteria</taxon>
        <taxon>Oceanospirillales</taxon>
        <taxon>Zooshikellaceae</taxon>
        <taxon>Zooshikella</taxon>
    </lineage>
</organism>
<keyword evidence="3" id="KW-1185">Reference proteome</keyword>
<feature type="domain" description="Solute-binding protein family 3/N-terminal" evidence="1">
    <location>
        <begin position="35"/>
        <end position="264"/>
    </location>
</feature>
<dbReference type="InterPro" id="IPR001638">
    <property type="entry name" value="Solute-binding_3/MltF_N"/>
</dbReference>
<dbReference type="Pfam" id="PF00497">
    <property type="entry name" value="SBP_bac_3"/>
    <property type="match status" value="1"/>
</dbReference>
<protein>
    <submittedName>
        <fullName evidence="2">Transporter substrate-binding domain-containing protein</fullName>
    </submittedName>
</protein>
<dbReference type="SUPFAM" id="SSF53850">
    <property type="entry name" value="Periplasmic binding protein-like II"/>
    <property type="match status" value="1"/>
</dbReference>
<dbReference type="Proteomes" id="UP000690515">
    <property type="component" value="Unassembled WGS sequence"/>
</dbReference>
<evidence type="ECO:0000313" key="3">
    <source>
        <dbReference type="Proteomes" id="UP000690515"/>
    </source>
</evidence>
<accession>A0ABS5ZED4</accession>